<dbReference type="Gene3D" id="3.80.10.10">
    <property type="entry name" value="Ribonuclease Inhibitor"/>
    <property type="match status" value="1"/>
</dbReference>
<keyword evidence="2" id="KW-1185">Reference proteome</keyword>
<sequence>MSRHTTNRSASTSFAKLALNCGEETESDDDSSLATSMEGFPPEVLTIILKHLYHQIGKRILTYRLVNSQWKNVINLLLDKMVRSGELLPFPKMEIVNYERQGWPTYLRYSPTFFLFLDPRNPFPINSLLLSGLQSHFKKQYSEILKPLPEFVATFGRNLTSVALHDPIISTHTLAAILGSMPCLKLLSISDGKVIDNINTALNPILPSAPSLPSLTTLEIKSTRSVGENFEVLYFWLIGSYADQIVKLILNLYSDDPLPVLRENRKFVFTNEANIQVVVATANKFAFGKLRELKVFRPNHKFLLNSNTPKLRSLSVVGLAKDKEGLLDLRSLITFIDKSAGTLEKLHLDVVWNELLPPESFPRPLPLSGRNVTCRHLKIFAIRFPIGYQDQLILETFLVKFPALESLNLLLFGRKTNVSWPDVDGDEEKERVEVNLNSDCDNPTLVIDDIKKMEGFTKRVSTIVKQSKFLIEKRDAAIAARIAAQQELDGCPRDDEHLLKEKRGNLIVARREENLALWALGEYCWEQEPVMCAAKKYLVLHQLIKCGLLFVCSKRVWNVCMKLNRISVSSGDKPGGNVCVLNRPEK</sequence>
<reference evidence="1 2" key="1">
    <citation type="submission" date="2024-08" db="EMBL/GenBank/DDBJ databases">
        <authorList>
            <person name="Cucini C."/>
            <person name="Frati F."/>
        </authorList>
    </citation>
    <scope>NUCLEOTIDE SEQUENCE [LARGE SCALE GENOMIC DNA]</scope>
</reference>
<organism evidence="1 2">
    <name type="scientific">Orchesella dallaii</name>
    <dbReference type="NCBI Taxonomy" id="48710"/>
    <lineage>
        <taxon>Eukaryota</taxon>
        <taxon>Metazoa</taxon>
        <taxon>Ecdysozoa</taxon>
        <taxon>Arthropoda</taxon>
        <taxon>Hexapoda</taxon>
        <taxon>Collembola</taxon>
        <taxon>Entomobryomorpha</taxon>
        <taxon>Entomobryoidea</taxon>
        <taxon>Orchesellidae</taxon>
        <taxon>Orchesellinae</taxon>
        <taxon>Orchesella</taxon>
    </lineage>
</organism>
<evidence type="ECO:0000313" key="1">
    <source>
        <dbReference type="EMBL" id="CAL8098637.1"/>
    </source>
</evidence>
<protein>
    <recommendedName>
        <fullName evidence="3">F-box domain-containing protein</fullName>
    </recommendedName>
</protein>
<gene>
    <name evidence="1" type="ORF">ODALV1_LOCUS10007</name>
</gene>
<proteinExistence type="predicted"/>
<name>A0ABP1QG88_9HEXA</name>
<accession>A0ABP1QG88</accession>
<dbReference type="InterPro" id="IPR032675">
    <property type="entry name" value="LRR_dom_sf"/>
</dbReference>
<evidence type="ECO:0008006" key="3">
    <source>
        <dbReference type="Google" id="ProtNLM"/>
    </source>
</evidence>
<comment type="caution">
    <text evidence="1">The sequence shown here is derived from an EMBL/GenBank/DDBJ whole genome shotgun (WGS) entry which is preliminary data.</text>
</comment>
<dbReference type="EMBL" id="CAXLJM020000030">
    <property type="protein sequence ID" value="CAL8098637.1"/>
    <property type="molecule type" value="Genomic_DNA"/>
</dbReference>
<dbReference type="Proteomes" id="UP001642540">
    <property type="component" value="Unassembled WGS sequence"/>
</dbReference>
<dbReference type="SUPFAM" id="SSF52047">
    <property type="entry name" value="RNI-like"/>
    <property type="match status" value="1"/>
</dbReference>
<evidence type="ECO:0000313" key="2">
    <source>
        <dbReference type="Proteomes" id="UP001642540"/>
    </source>
</evidence>